<evidence type="ECO:0000313" key="1">
    <source>
        <dbReference type="EMBL" id="QHT13909.1"/>
    </source>
</evidence>
<dbReference type="EMBL" id="MN739577">
    <property type="protein sequence ID" value="QHT13909.1"/>
    <property type="molecule type" value="Genomic_DNA"/>
</dbReference>
<name>A0A6C0DD81_9ZZZZ</name>
<accession>A0A6C0DD81</accession>
<organism evidence="1">
    <name type="scientific">viral metagenome</name>
    <dbReference type="NCBI Taxonomy" id="1070528"/>
    <lineage>
        <taxon>unclassified sequences</taxon>
        <taxon>metagenomes</taxon>
        <taxon>organismal metagenomes</taxon>
    </lineage>
</organism>
<protein>
    <submittedName>
        <fullName evidence="1">Uncharacterized protein</fullName>
    </submittedName>
</protein>
<dbReference type="AlphaFoldDB" id="A0A6C0DD81"/>
<sequence length="35" mass="4522">MTYIYICLYIYLYYKKLNKNIQNIYYKKTKNVLYK</sequence>
<proteinExistence type="predicted"/>
<reference evidence="1" key="1">
    <citation type="journal article" date="2020" name="Nature">
        <title>Giant virus diversity and host interactions through global metagenomics.</title>
        <authorList>
            <person name="Schulz F."/>
            <person name="Roux S."/>
            <person name="Paez-Espino D."/>
            <person name="Jungbluth S."/>
            <person name="Walsh D.A."/>
            <person name="Denef V.J."/>
            <person name="McMahon K.D."/>
            <person name="Konstantinidis K.T."/>
            <person name="Eloe-Fadrosh E.A."/>
            <person name="Kyrpides N.C."/>
            <person name="Woyke T."/>
        </authorList>
    </citation>
    <scope>NUCLEOTIDE SEQUENCE</scope>
    <source>
        <strain evidence="1">GVMAG-M-3300023174-134</strain>
    </source>
</reference>